<dbReference type="OrthoDB" id="3206554at2759"/>
<keyword evidence="4" id="KW-1185">Reference proteome</keyword>
<proteinExistence type="predicted"/>
<evidence type="ECO:0000256" key="1">
    <source>
        <dbReference type="SAM" id="Phobius"/>
    </source>
</evidence>
<dbReference type="InterPro" id="IPR045339">
    <property type="entry name" value="DUF6534"/>
</dbReference>
<keyword evidence="1" id="KW-0472">Membrane</keyword>
<evidence type="ECO:0000259" key="2">
    <source>
        <dbReference type="Pfam" id="PF20152"/>
    </source>
</evidence>
<name>A0A9P5NAF8_GYMJU</name>
<gene>
    <name evidence="3" type="ORF">CPB84DRAFT_1798798</name>
</gene>
<reference evidence="3" key="1">
    <citation type="submission" date="2020-11" db="EMBL/GenBank/DDBJ databases">
        <authorList>
            <consortium name="DOE Joint Genome Institute"/>
            <person name="Ahrendt S."/>
            <person name="Riley R."/>
            <person name="Andreopoulos W."/>
            <person name="LaButti K."/>
            <person name="Pangilinan J."/>
            <person name="Ruiz-duenas F.J."/>
            <person name="Barrasa J.M."/>
            <person name="Sanchez-Garcia M."/>
            <person name="Camarero S."/>
            <person name="Miyauchi S."/>
            <person name="Serrano A."/>
            <person name="Linde D."/>
            <person name="Babiker R."/>
            <person name="Drula E."/>
            <person name="Ayuso-Fernandez I."/>
            <person name="Pacheco R."/>
            <person name="Padilla G."/>
            <person name="Ferreira P."/>
            <person name="Barriuso J."/>
            <person name="Kellner H."/>
            <person name="Castanera R."/>
            <person name="Alfaro M."/>
            <person name="Ramirez L."/>
            <person name="Pisabarro A.G."/>
            <person name="Kuo A."/>
            <person name="Tritt A."/>
            <person name="Lipzen A."/>
            <person name="He G."/>
            <person name="Yan M."/>
            <person name="Ng V."/>
            <person name="Cullen D."/>
            <person name="Martin F."/>
            <person name="Rosso M.-N."/>
            <person name="Henrissat B."/>
            <person name="Hibbett D."/>
            <person name="Martinez A.T."/>
            <person name="Grigoriev I.V."/>
        </authorList>
    </citation>
    <scope>NUCLEOTIDE SEQUENCE</scope>
    <source>
        <strain evidence="3">AH 44721</strain>
    </source>
</reference>
<feature type="domain" description="DUF6534" evidence="2">
    <location>
        <begin position="169"/>
        <end position="253"/>
    </location>
</feature>
<dbReference type="PANTHER" id="PTHR40465">
    <property type="entry name" value="CHROMOSOME 1, WHOLE GENOME SHOTGUN SEQUENCE"/>
    <property type="match status" value="1"/>
</dbReference>
<dbReference type="EMBL" id="JADNYJ010000249">
    <property type="protein sequence ID" value="KAF8873019.1"/>
    <property type="molecule type" value="Genomic_DNA"/>
</dbReference>
<evidence type="ECO:0000313" key="3">
    <source>
        <dbReference type="EMBL" id="KAF8873019.1"/>
    </source>
</evidence>
<dbReference type="PANTHER" id="PTHR40465:SF1">
    <property type="entry name" value="DUF6534 DOMAIN-CONTAINING PROTEIN"/>
    <property type="match status" value="1"/>
</dbReference>
<feature type="transmembrane region" description="Helical" evidence="1">
    <location>
        <begin position="230"/>
        <end position="251"/>
    </location>
</feature>
<feature type="transmembrane region" description="Helical" evidence="1">
    <location>
        <begin position="158"/>
        <end position="182"/>
    </location>
</feature>
<accession>A0A9P5NAF8</accession>
<feature type="transmembrane region" description="Helical" evidence="1">
    <location>
        <begin position="48"/>
        <end position="69"/>
    </location>
</feature>
<feature type="transmembrane region" description="Helical" evidence="1">
    <location>
        <begin position="12"/>
        <end position="36"/>
    </location>
</feature>
<feature type="transmembrane region" description="Helical" evidence="1">
    <location>
        <begin position="203"/>
        <end position="224"/>
    </location>
</feature>
<feature type="transmembrane region" description="Helical" evidence="1">
    <location>
        <begin position="119"/>
        <end position="138"/>
    </location>
</feature>
<sequence>MSTMVDIQSTFGALLIGGIIAFILSGVVNAQTFSYFKHYQNDQRLLKALVVYVWSIDCLHTIFVAATLWDHFIAHYGDMERIDYIPWSLALTVVTTAILTIFVHIFFVHRIFKLSHDNYFVAVPLAMLSCVRLCFAFLTTIKMIQLHSISRFAQLYTWAFSTGLALCSVLDILFAGCLCYYLGQNIKKDSSMNDILETLMLYAFENGFLNCLASLGTLVCWLVMPQNLVFLGIHFAISKLYANSVMTVINARKDLKQTTRRSQYMSSGGNQAIMFPAESFGMSKDAPSMQVLVDRTKVSTIEI</sequence>
<comment type="caution">
    <text evidence="3">The sequence shown here is derived from an EMBL/GenBank/DDBJ whole genome shotgun (WGS) entry which is preliminary data.</text>
</comment>
<keyword evidence="1" id="KW-0812">Transmembrane</keyword>
<dbReference type="AlphaFoldDB" id="A0A9P5NAF8"/>
<feature type="transmembrane region" description="Helical" evidence="1">
    <location>
        <begin position="84"/>
        <end position="107"/>
    </location>
</feature>
<protein>
    <recommendedName>
        <fullName evidence="2">DUF6534 domain-containing protein</fullName>
    </recommendedName>
</protein>
<dbReference type="Pfam" id="PF20152">
    <property type="entry name" value="DUF6534"/>
    <property type="match status" value="1"/>
</dbReference>
<keyword evidence="1" id="KW-1133">Transmembrane helix</keyword>
<organism evidence="3 4">
    <name type="scientific">Gymnopilus junonius</name>
    <name type="common">Spectacular rustgill mushroom</name>
    <name type="synonym">Gymnopilus spectabilis subsp. junonius</name>
    <dbReference type="NCBI Taxonomy" id="109634"/>
    <lineage>
        <taxon>Eukaryota</taxon>
        <taxon>Fungi</taxon>
        <taxon>Dikarya</taxon>
        <taxon>Basidiomycota</taxon>
        <taxon>Agaricomycotina</taxon>
        <taxon>Agaricomycetes</taxon>
        <taxon>Agaricomycetidae</taxon>
        <taxon>Agaricales</taxon>
        <taxon>Agaricineae</taxon>
        <taxon>Hymenogastraceae</taxon>
        <taxon>Gymnopilus</taxon>
    </lineage>
</organism>
<dbReference type="Proteomes" id="UP000724874">
    <property type="component" value="Unassembled WGS sequence"/>
</dbReference>
<evidence type="ECO:0000313" key="4">
    <source>
        <dbReference type="Proteomes" id="UP000724874"/>
    </source>
</evidence>